<name>A0A8S5PIR9_9CAUD</name>
<organism evidence="1">
    <name type="scientific">Siphoviridae sp. ctL0q1</name>
    <dbReference type="NCBI Taxonomy" id="2825449"/>
    <lineage>
        <taxon>Viruses</taxon>
        <taxon>Duplodnaviria</taxon>
        <taxon>Heunggongvirae</taxon>
        <taxon>Uroviricota</taxon>
        <taxon>Caudoviricetes</taxon>
    </lineage>
</organism>
<proteinExistence type="predicted"/>
<accession>A0A8S5PIR9</accession>
<evidence type="ECO:0000313" key="1">
    <source>
        <dbReference type="EMBL" id="DAE06958.1"/>
    </source>
</evidence>
<reference evidence="1" key="1">
    <citation type="journal article" date="2021" name="Proc. Natl. Acad. Sci. U.S.A.">
        <title>A Catalog of Tens of Thousands of Viruses from Human Metagenomes Reveals Hidden Associations with Chronic Diseases.</title>
        <authorList>
            <person name="Tisza M.J."/>
            <person name="Buck C.B."/>
        </authorList>
    </citation>
    <scope>NUCLEOTIDE SEQUENCE</scope>
    <source>
        <strain evidence="1">CtL0q1</strain>
    </source>
</reference>
<protein>
    <submittedName>
        <fullName evidence="1">Uncharacterized protein</fullName>
    </submittedName>
</protein>
<dbReference type="EMBL" id="BK015443">
    <property type="protein sequence ID" value="DAE06958.1"/>
    <property type="molecule type" value="Genomic_DNA"/>
</dbReference>
<sequence>MAKKKYKLGWGDESKISSAISSGLLDGGDLVVTKDTKRIAFIDPSTESIHFLKSKLLSFDSVQDAKDYAASDKSAYAGELIAVLVGGKQKTYRLQAAESGYTIEDIESGTSGSKQYVQVSDAFPTSGQEEGVIYIVGSVGKIWTGSEWKVIFEDVSSIEEKLDKKANVENPDFTGILSVNGEEVALKSYVEKLVAGVSSFTTGKVNLTDGLPLTGYKAGQIWYITEDGTYAGQKCESGDLIICVNDCKDAYSDDDFVVVQGNIDGAVTGAESSADGELVIFSGVSGKSIKNSGINVDALEDAINKAHEHANKDILDSFTKTQDEILQESEDTISAVYEEVCNRLIHTEPYAEGNYLYANGHGLTVESVDENTNKAIYYLSGQKKEITFKTGGVIIGGAKNDNCHSSSIVMNSGNVAIIHGGSYGDGDVADVNIVVNGGTLEAIYGGGMPQVKESGYANHVGHARIIVNNVSGTPQIFGGGYSYSTVGTSEIIVNNGNFTYITAGGSNGYTSDSSVEVNGGTVQCVQGVNRGIVGRAKITINAGTITAVYAGVEPGGEATGSFGHTELHLNGGTIQKLSKGLNNSEDYDASTHVSGEYRANVVDAESAQALGLNLATQIVRSDVETAKTEAVDEAKKYVDSAITLIEF</sequence>